<evidence type="ECO:0000256" key="1">
    <source>
        <dbReference type="SAM" id="Phobius"/>
    </source>
</evidence>
<reference evidence="5" key="1">
    <citation type="journal article" date="2015" name="MBio">
        <title>Genome-resolved metagenomic analysis reveals roles for candidate phyla and other microbial community members in biogeochemical transformations in oil reservoirs.</title>
        <authorList>
            <person name="Hu P."/>
            <person name="Tom L."/>
            <person name="Singh A."/>
            <person name="Thomas B.C."/>
            <person name="Baker B.J."/>
            <person name="Piceno Y.M."/>
            <person name="Andersen G.L."/>
            <person name="Banfield J.F."/>
        </authorList>
    </citation>
    <scope>NUCLEOTIDE SEQUENCE [LARGE SCALE GENOMIC DNA]</scope>
    <source>
        <strain evidence="4">46_47</strain>
        <strain evidence="5">46_70</strain>
    </source>
</reference>
<feature type="transmembrane region" description="Helical" evidence="1">
    <location>
        <begin position="100"/>
        <end position="133"/>
    </location>
</feature>
<feature type="transmembrane region" description="Helical" evidence="1">
    <location>
        <begin position="277"/>
        <end position="297"/>
    </location>
</feature>
<dbReference type="InterPro" id="IPR010656">
    <property type="entry name" value="DctM"/>
</dbReference>
<feature type="transmembrane region" description="Helical" evidence="1">
    <location>
        <begin position="244"/>
        <end position="265"/>
    </location>
</feature>
<feature type="transmembrane region" description="Helical" evidence="1">
    <location>
        <begin position="220"/>
        <end position="238"/>
    </location>
</feature>
<protein>
    <submittedName>
        <fullName evidence="3">C4-dicarboxylate ABC transporter permease</fullName>
    </submittedName>
    <submittedName>
        <fullName evidence="5">TRAP-type C4-dicarboxylate transport system, large permease component</fullName>
    </submittedName>
</protein>
<dbReference type="AlphaFoldDB" id="A0A101I9R8"/>
<feature type="transmembrane region" description="Helical" evidence="1">
    <location>
        <begin position="57"/>
        <end position="74"/>
    </location>
</feature>
<dbReference type="Proteomes" id="UP000054260">
    <property type="component" value="Unassembled WGS sequence"/>
</dbReference>
<reference evidence="3 8" key="3">
    <citation type="journal article" date="2018" name="Nat. Biotechnol.">
        <title>A standardized bacterial taxonomy based on genome phylogeny substantially revises the tree of life.</title>
        <authorList>
            <person name="Parks D.H."/>
            <person name="Chuvochina M."/>
            <person name="Waite D.W."/>
            <person name="Rinke C."/>
            <person name="Skarshewski A."/>
            <person name="Chaumeil P.A."/>
            <person name="Hugenholtz P."/>
        </authorList>
    </citation>
    <scope>NUCLEOTIDE SEQUENCE [LARGE SCALE GENOMIC DNA]</scope>
    <source>
        <strain evidence="3">UBA9905</strain>
    </source>
</reference>
<dbReference type="EMBL" id="LGGH01000018">
    <property type="protein sequence ID" value="KUK68359.1"/>
    <property type="molecule type" value="Genomic_DNA"/>
</dbReference>
<keyword evidence="1" id="KW-0812">Transmembrane</keyword>
<evidence type="ECO:0000313" key="5">
    <source>
        <dbReference type="EMBL" id="KUK90958.1"/>
    </source>
</evidence>
<keyword evidence="1" id="KW-0472">Membrane</keyword>
<evidence type="ECO:0000313" key="3">
    <source>
        <dbReference type="EMBL" id="HCO69119.1"/>
    </source>
</evidence>
<feature type="transmembrane region" description="Helical" evidence="1">
    <location>
        <begin position="174"/>
        <end position="199"/>
    </location>
</feature>
<sequence length="454" mass="48380">MNVIYTPEVWYFLVMLITFVGLAIIKIPISVSLMFSALAGSIAFGEFFPLRHLVEGGFGYIDTILVIGSAMIFMESIKVSGLLDTIAGNMTIALHKKPTFLLVLLTFFIMIAGMITGSSTATVLTTGAIAFPVLKNLGLSKRRAGSIIAMSGIYGMIAPPINLPAMIIGQGVDMPYIGFTTPLLLMTFPLAIVTSLIIGAREVKPVDLEEFRKTREREPIKGFAVYLPLILMVILMVLENVSWGFSLGLPLIFMLSAIVATITGAKGNLFRISISAIQNSLGILSILIGVGMFIQIMTLNGVRGLIVGFLNGLPQGALLAGIALGIPAFGAVSSYGSASVLGVPFLLAFLGNNDIVVCSALSLLAGLGDMVPPTALAGIFAAHVVGEKNYFKIWLSSMPAFFITMIFATITIIYSNAVGRFANSWYFYPVFIVGLVIVAVALLLVDKGKEMPVS</sequence>
<feature type="transmembrane region" description="Helical" evidence="1">
    <location>
        <begin position="145"/>
        <end position="168"/>
    </location>
</feature>
<feature type="transmembrane region" description="Helical" evidence="1">
    <location>
        <begin position="370"/>
        <end position="386"/>
    </location>
</feature>
<comment type="caution">
    <text evidence="5">The sequence shown here is derived from an EMBL/GenBank/DDBJ whole genome shotgun (WGS) entry which is preliminary data.</text>
</comment>
<dbReference type="Proteomes" id="UP000055014">
    <property type="component" value="Unassembled WGS sequence"/>
</dbReference>
<feature type="transmembrane region" description="Helical" evidence="1">
    <location>
        <begin position="12"/>
        <end position="45"/>
    </location>
</feature>
<accession>A0A101I9R8</accession>
<name>A0A101I9R8_9BACT</name>
<proteinExistence type="predicted"/>
<gene>
    <name evidence="3" type="ORF">DIT26_00790</name>
    <name evidence="4" type="ORF">XD86_0230</name>
    <name evidence="5" type="ORF">XE02_0294</name>
</gene>
<evidence type="ECO:0000313" key="4">
    <source>
        <dbReference type="EMBL" id="KUK68359.1"/>
    </source>
</evidence>
<organism evidence="5 7">
    <name type="scientific">Mesotoga infera</name>
    <dbReference type="NCBI Taxonomy" id="1236046"/>
    <lineage>
        <taxon>Bacteria</taxon>
        <taxon>Thermotogati</taxon>
        <taxon>Thermotogota</taxon>
        <taxon>Thermotogae</taxon>
        <taxon>Kosmotogales</taxon>
        <taxon>Kosmotogaceae</taxon>
        <taxon>Mesotoga</taxon>
    </lineage>
</organism>
<feature type="transmembrane region" description="Helical" evidence="1">
    <location>
        <begin position="317"/>
        <end position="338"/>
    </location>
</feature>
<feature type="transmembrane region" description="Helical" evidence="1">
    <location>
        <begin position="426"/>
        <end position="445"/>
    </location>
</feature>
<evidence type="ECO:0000259" key="2">
    <source>
        <dbReference type="Pfam" id="PF06808"/>
    </source>
</evidence>
<feature type="domain" description="TRAP C4-dicarboxylate transport system permease DctM subunit" evidence="2">
    <location>
        <begin position="16"/>
        <end position="415"/>
    </location>
</feature>
<evidence type="ECO:0000313" key="8">
    <source>
        <dbReference type="Proteomes" id="UP000264215"/>
    </source>
</evidence>
<feature type="transmembrane region" description="Helical" evidence="1">
    <location>
        <begin position="393"/>
        <end position="414"/>
    </location>
</feature>
<dbReference type="EMBL" id="LGGW01000014">
    <property type="protein sequence ID" value="KUK90958.1"/>
    <property type="molecule type" value="Genomic_DNA"/>
</dbReference>
<evidence type="ECO:0000313" key="6">
    <source>
        <dbReference type="Proteomes" id="UP000054260"/>
    </source>
</evidence>
<dbReference type="Pfam" id="PF06808">
    <property type="entry name" value="DctM"/>
    <property type="match status" value="1"/>
</dbReference>
<dbReference type="Proteomes" id="UP000264215">
    <property type="component" value="Unassembled WGS sequence"/>
</dbReference>
<reference evidence="6 7" key="2">
    <citation type="journal article" date="2015" name="MBio">
        <title>Genome-Resolved Metagenomic Analysis Reveals Roles for Candidate Phyla and Other Microbial Community Members in Biogeochemical Transformations in Oil Reservoirs.</title>
        <authorList>
            <person name="Hu P."/>
            <person name="Tom L."/>
            <person name="Singh A."/>
            <person name="Thomas B.C."/>
            <person name="Baker B.J."/>
            <person name="Piceno Y.M."/>
            <person name="Andersen G.L."/>
            <person name="Banfield J.F."/>
        </authorList>
    </citation>
    <scope>NUCLEOTIDE SEQUENCE [LARGE SCALE GENOMIC DNA]</scope>
</reference>
<evidence type="ECO:0000313" key="7">
    <source>
        <dbReference type="Proteomes" id="UP000055014"/>
    </source>
</evidence>
<dbReference type="PATRIC" id="fig|1236046.5.peg.1291"/>
<keyword evidence="1" id="KW-1133">Transmembrane helix</keyword>
<dbReference type="EMBL" id="DQBS01000018">
    <property type="protein sequence ID" value="HCO69119.1"/>
    <property type="molecule type" value="Genomic_DNA"/>
</dbReference>